<dbReference type="PROSITE" id="PS50096">
    <property type="entry name" value="IQ"/>
    <property type="match status" value="1"/>
</dbReference>
<gene>
    <name evidence="2" type="ORF">GcM1_101005</name>
</gene>
<sequence length="101" mass="11359">MKRARGGIARRRYETILKQQEEAGVNTVLDPGPVYLSQKEGARYMYAKRNRIADKKWSQCQSYLEARGNKGGESERDSSDDDSDVSDGTESVSCDSVDDFE</sequence>
<evidence type="ECO:0000256" key="1">
    <source>
        <dbReference type="SAM" id="MobiDB-lite"/>
    </source>
</evidence>
<accession>A0A420JCA2</accession>
<comment type="caution">
    <text evidence="2">The sequence shown here is derived from an EMBL/GenBank/DDBJ whole genome shotgun (WGS) entry which is preliminary data.</text>
</comment>
<dbReference type="Proteomes" id="UP000285326">
    <property type="component" value="Unassembled WGS sequence"/>
</dbReference>
<feature type="region of interest" description="Disordered" evidence="1">
    <location>
        <begin position="64"/>
        <end position="101"/>
    </location>
</feature>
<evidence type="ECO:0000313" key="2">
    <source>
        <dbReference type="EMBL" id="RKF84367.1"/>
    </source>
</evidence>
<feature type="compositionally biased region" description="Acidic residues" evidence="1">
    <location>
        <begin position="78"/>
        <end position="87"/>
    </location>
</feature>
<dbReference type="EMBL" id="MCBS01010142">
    <property type="protein sequence ID" value="RKF84367.1"/>
    <property type="molecule type" value="Genomic_DNA"/>
</dbReference>
<organism evidence="2 3">
    <name type="scientific">Golovinomyces cichoracearum</name>
    <dbReference type="NCBI Taxonomy" id="62708"/>
    <lineage>
        <taxon>Eukaryota</taxon>
        <taxon>Fungi</taxon>
        <taxon>Dikarya</taxon>
        <taxon>Ascomycota</taxon>
        <taxon>Pezizomycotina</taxon>
        <taxon>Leotiomycetes</taxon>
        <taxon>Erysiphales</taxon>
        <taxon>Erysiphaceae</taxon>
        <taxon>Golovinomyces</taxon>
    </lineage>
</organism>
<feature type="compositionally biased region" description="Basic and acidic residues" evidence="1">
    <location>
        <begin position="67"/>
        <end position="77"/>
    </location>
</feature>
<evidence type="ECO:0000313" key="3">
    <source>
        <dbReference type="Proteomes" id="UP000285326"/>
    </source>
</evidence>
<reference evidence="2 3" key="1">
    <citation type="journal article" date="2018" name="BMC Genomics">
        <title>Comparative genome analyses reveal sequence features reflecting distinct modes of host-adaptation between dicot and monocot powdery mildew.</title>
        <authorList>
            <person name="Wu Y."/>
            <person name="Ma X."/>
            <person name="Pan Z."/>
            <person name="Kale S.D."/>
            <person name="Song Y."/>
            <person name="King H."/>
            <person name="Zhang Q."/>
            <person name="Presley C."/>
            <person name="Deng X."/>
            <person name="Wei C.I."/>
            <person name="Xiao S."/>
        </authorList>
    </citation>
    <scope>NUCLEOTIDE SEQUENCE [LARGE SCALE GENOMIC DNA]</scope>
    <source>
        <strain evidence="2">UMSG1</strain>
    </source>
</reference>
<dbReference type="AlphaFoldDB" id="A0A420JCA2"/>
<proteinExistence type="predicted"/>
<name>A0A420JCA2_9PEZI</name>
<protein>
    <submittedName>
        <fullName evidence="2">Uncharacterized protein</fullName>
    </submittedName>
</protein>